<keyword evidence="2" id="KW-1185">Reference proteome</keyword>
<proteinExistence type="predicted"/>
<gene>
    <name evidence="1" type="primary">AVEN_251414_1</name>
    <name evidence="1" type="ORF">TNIN_1821</name>
</gene>
<evidence type="ECO:0000313" key="2">
    <source>
        <dbReference type="Proteomes" id="UP000886998"/>
    </source>
</evidence>
<accession>A0A8X6WTX2</accession>
<name>A0A8X6WTX2_9ARAC</name>
<sequence>MNKLSTSLCGTTLRLPSDRISSESLQTSVTPTYVSKLITMRKLSPISPDSHSCTKSYVHQSLSTCTHVFLRNEKIRPPLLDLIWLKVDLTKIL</sequence>
<dbReference type="OrthoDB" id="422540at2759"/>
<protein>
    <submittedName>
        <fullName evidence="1">Uncharacterized protein</fullName>
    </submittedName>
</protein>
<dbReference type="AlphaFoldDB" id="A0A8X6WTX2"/>
<evidence type="ECO:0000313" key="1">
    <source>
        <dbReference type="EMBL" id="GFY40512.1"/>
    </source>
</evidence>
<dbReference type="Proteomes" id="UP000886998">
    <property type="component" value="Unassembled WGS sequence"/>
</dbReference>
<organism evidence="1 2">
    <name type="scientific">Trichonephila inaurata madagascariensis</name>
    <dbReference type="NCBI Taxonomy" id="2747483"/>
    <lineage>
        <taxon>Eukaryota</taxon>
        <taxon>Metazoa</taxon>
        <taxon>Ecdysozoa</taxon>
        <taxon>Arthropoda</taxon>
        <taxon>Chelicerata</taxon>
        <taxon>Arachnida</taxon>
        <taxon>Araneae</taxon>
        <taxon>Araneomorphae</taxon>
        <taxon>Entelegynae</taxon>
        <taxon>Araneoidea</taxon>
        <taxon>Nephilidae</taxon>
        <taxon>Trichonephila</taxon>
        <taxon>Trichonephila inaurata</taxon>
    </lineage>
</organism>
<reference evidence="1" key="1">
    <citation type="submission" date="2020-08" db="EMBL/GenBank/DDBJ databases">
        <title>Multicomponent nature underlies the extraordinary mechanical properties of spider dragline silk.</title>
        <authorList>
            <person name="Kono N."/>
            <person name="Nakamura H."/>
            <person name="Mori M."/>
            <person name="Yoshida Y."/>
            <person name="Ohtoshi R."/>
            <person name="Malay A.D."/>
            <person name="Moran D.A.P."/>
            <person name="Tomita M."/>
            <person name="Numata K."/>
            <person name="Arakawa K."/>
        </authorList>
    </citation>
    <scope>NUCLEOTIDE SEQUENCE</scope>
</reference>
<dbReference type="EMBL" id="BMAV01001946">
    <property type="protein sequence ID" value="GFY40512.1"/>
    <property type="molecule type" value="Genomic_DNA"/>
</dbReference>
<comment type="caution">
    <text evidence="1">The sequence shown here is derived from an EMBL/GenBank/DDBJ whole genome shotgun (WGS) entry which is preliminary data.</text>
</comment>